<dbReference type="GO" id="GO:0003700">
    <property type="term" value="F:DNA-binding transcription factor activity"/>
    <property type="evidence" value="ECO:0007669"/>
    <property type="project" value="TreeGrafter"/>
</dbReference>
<keyword evidence="1" id="KW-0805">Transcription regulation</keyword>
<accession>A0A2A9FGY2</accession>
<dbReference type="PANTHER" id="PTHR30055">
    <property type="entry name" value="HTH-TYPE TRANSCRIPTIONAL REGULATOR RUTR"/>
    <property type="match status" value="1"/>
</dbReference>
<dbReference type="SUPFAM" id="SSF46689">
    <property type="entry name" value="Homeodomain-like"/>
    <property type="match status" value="1"/>
</dbReference>
<evidence type="ECO:0000256" key="1">
    <source>
        <dbReference type="ARBA" id="ARBA00023015"/>
    </source>
</evidence>
<dbReference type="GO" id="GO:0000976">
    <property type="term" value="F:transcription cis-regulatory region binding"/>
    <property type="evidence" value="ECO:0007669"/>
    <property type="project" value="TreeGrafter"/>
</dbReference>
<evidence type="ECO:0000256" key="4">
    <source>
        <dbReference type="PROSITE-ProRule" id="PRU00335"/>
    </source>
</evidence>
<sequence length="205" mass="22397">MTERPSLRERRRQETRRAISWAAITLAVERGLGNVTIDDIAGEAGVSPRTVNNYFSSKAEAIAARQYDRAQAIADHLRARPADEPLWTALRQAVLDQYRCDRGETADSGQPDPQWTQGVRLMIAEPALQGEFLKAGAATEQALAEAIAERLGEGPEHDLRPMLVAAAAGGAVRAAMLRWLRAAPPIPFETALHQAFDQLAEVLLP</sequence>
<feature type="DNA-binding region" description="H-T-H motif" evidence="4">
    <location>
        <begin position="36"/>
        <end position="55"/>
    </location>
</feature>
<dbReference type="EMBL" id="PDJK01000002">
    <property type="protein sequence ID" value="PFG49832.1"/>
    <property type="molecule type" value="Genomic_DNA"/>
</dbReference>
<gene>
    <name evidence="6" type="ORF">ATK36_5017</name>
</gene>
<dbReference type="InterPro" id="IPR001647">
    <property type="entry name" value="HTH_TetR"/>
</dbReference>
<dbReference type="InterPro" id="IPR009057">
    <property type="entry name" value="Homeodomain-like_sf"/>
</dbReference>
<dbReference type="Pfam" id="PF00440">
    <property type="entry name" value="TetR_N"/>
    <property type="match status" value="1"/>
</dbReference>
<dbReference type="RefSeq" id="WP_098513674.1">
    <property type="nucleotide sequence ID" value="NZ_JBIAKZ010000020.1"/>
</dbReference>
<dbReference type="PROSITE" id="PS01081">
    <property type="entry name" value="HTH_TETR_1"/>
    <property type="match status" value="1"/>
</dbReference>
<dbReference type="PANTHER" id="PTHR30055:SF238">
    <property type="entry name" value="MYCOFACTOCIN BIOSYNTHESIS TRANSCRIPTIONAL REGULATOR MFTR-RELATED"/>
    <property type="match status" value="1"/>
</dbReference>
<dbReference type="InterPro" id="IPR041347">
    <property type="entry name" value="MftR_C"/>
</dbReference>
<evidence type="ECO:0000256" key="3">
    <source>
        <dbReference type="ARBA" id="ARBA00023163"/>
    </source>
</evidence>
<keyword evidence="3" id="KW-0804">Transcription</keyword>
<feature type="domain" description="HTH tetR-type" evidence="5">
    <location>
        <begin position="13"/>
        <end position="73"/>
    </location>
</feature>
<evidence type="ECO:0000259" key="5">
    <source>
        <dbReference type="PROSITE" id="PS50977"/>
    </source>
</evidence>
<dbReference type="InterPro" id="IPR050109">
    <property type="entry name" value="HTH-type_TetR-like_transc_reg"/>
</dbReference>
<reference evidence="6 7" key="1">
    <citation type="submission" date="2017-10" db="EMBL/GenBank/DDBJ databases">
        <title>Sequencing the genomes of 1000 actinobacteria strains.</title>
        <authorList>
            <person name="Klenk H.-P."/>
        </authorList>
    </citation>
    <scope>NUCLEOTIDE SEQUENCE [LARGE SCALE GENOMIC DNA]</scope>
    <source>
        <strain evidence="6 7">DSM 46092</strain>
    </source>
</reference>
<dbReference type="InterPro" id="IPR023772">
    <property type="entry name" value="DNA-bd_HTH_TetR-type_CS"/>
</dbReference>
<proteinExistence type="predicted"/>
<name>A0A2A9FGY2_9PSEU</name>
<keyword evidence="7" id="KW-1185">Reference proteome</keyword>
<comment type="caution">
    <text evidence="6">The sequence shown here is derived from an EMBL/GenBank/DDBJ whole genome shotgun (WGS) entry which is preliminary data.</text>
</comment>
<keyword evidence="2 4" id="KW-0238">DNA-binding</keyword>
<evidence type="ECO:0000313" key="6">
    <source>
        <dbReference type="EMBL" id="PFG49832.1"/>
    </source>
</evidence>
<evidence type="ECO:0000313" key="7">
    <source>
        <dbReference type="Proteomes" id="UP000243542"/>
    </source>
</evidence>
<dbReference type="Proteomes" id="UP000243542">
    <property type="component" value="Unassembled WGS sequence"/>
</dbReference>
<dbReference type="Pfam" id="PF17754">
    <property type="entry name" value="TetR_C_14"/>
    <property type="match status" value="1"/>
</dbReference>
<organism evidence="6 7">
    <name type="scientific">Amycolatopsis sulphurea</name>
    <dbReference type="NCBI Taxonomy" id="76022"/>
    <lineage>
        <taxon>Bacteria</taxon>
        <taxon>Bacillati</taxon>
        <taxon>Actinomycetota</taxon>
        <taxon>Actinomycetes</taxon>
        <taxon>Pseudonocardiales</taxon>
        <taxon>Pseudonocardiaceae</taxon>
        <taxon>Amycolatopsis</taxon>
    </lineage>
</organism>
<dbReference type="Gene3D" id="1.10.10.60">
    <property type="entry name" value="Homeodomain-like"/>
    <property type="match status" value="1"/>
</dbReference>
<protein>
    <submittedName>
        <fullName evidence="6">TetR family transcriptional regulator</fullName>
    </submittedName>
</protein>
<dbReference type="AlphaFoldDB" id="A0A2A9FGY2"/>
<dbReference type="Gene3D" id="1.10.357.10">
    <property type="entry name" value="Tetracycline Repressor, domain 2"/>
    <property type="match status" value="1"/>
</dbReference>
<evidence type="ECO:0000256" key="2">
    <source>
        <dbReference type="ARBA" id="ARBA00023125"/>
    </source>
</evidence>
<dbReference type="PROSITE" id="PS50977">
    <property type="entry name" value="HTH_TETR_2"/>
    <property type="match status" value="1"/>
</dbReference>